<accession>A0A0F9B076</accession>
<protein>
    <submittedName>
        <fullName evidence="1">Uncharacterized protein</fullName>
    </submittedName>
</protein>
<feature type="non-terminal residue" evidence="1">
    <location>
        <position position="1"/>
    </location>
</feature>
<organism evidence="1">
    <name type="scientific">marine sediment metagenome</name>
    <dbReference type="NCBI Taxonomy" id="412755"/>
    <lineage>
        <taxon>unclassified sequences</taxon>
        <taxon>metagenomes</taxon>
        <taxon>ecological metagenomes</taxon>
    </lineage>
</organism>
<sequence length="47" mass="5468">LLHHAGYRFLTEPLLCDLEAEGWIETEGQKITLCRSREEFMKFAGLD</sequence>
<reference evidence="1" key="1">
    <citation type="journal article" date="2015" name="Nature">
        <title>Complex archaea that bridge the gap between prokaryotes and eukaryotes.</title>
        <authorList>
            <person name="Spang A."/>
            <person name="Saw J.H."/>
            <person name="Jorgensen S.L."/>
            <person name="Zaremba-Niedzwiedzka K."/>
            <person name="Martijn J."/>
            <person name="Lind A.E."/>
            <person name="van Eijk R."/>
            <person name="Schleper C."/>
            <person name="Guy L."/>
            <person name="Ettema T.J."/>
        </authorList>
    </citation>
    <scope>NUCLEOTIDE SEQUENCE</scope>
</reference>
<proteinExistence type="predicted"/>
<dbReference type="AlphaFoldDB" id="A0A0F9B076"/>
<evidence type="ECO:0000313" key="1">
    <source>
        <dbReference type="EMBL" id="KKK77996.1"/>
    </source>
</evidence>
<comment type="caution">
    <text evidence="1">The sequence shown here is derived from an EMBL/GenBank/DDBJ whole genome shotgun (WGS) entry which is preliminary data.</text>
</comment>
<dbReference type="EMBL" id="LAZR01054692">
    <property type="protein sequence ID" value="KKK77996.1"/>
    <property type="molecule type" value="Genomic_DNA"/>
</dbReference>
<name>A0A0F9B076_9ZZZZ</name>
<gene>
    <name evidence="1" type="ORF">LCGC14_2847970</name>
</gene>